<keyword evidence="9 11" id="KW-0472">Membrane</keyword>
<reference evidence="12 13" key="1">
    <citation type="submission" date="2020-08" db="EMBL/GenBank/DDBJ databases">
        <title>Sequencing the genomes of 1000 actinobacteria strains.</title>
        <authorList>
            <person name="Klenk H.-P."/>
        </authorList>
    </citation>
    <scope>NUCLEOTIDE SEQUENCE [LARGE SCALE GENOMIC DNA]</scope>
    <source>
        <strain evidence="12 13">DSM 45298</strain>
    </source>
</reference>
<dbReference type="GO" id="GO:0015031">
    <property type="term" value="P:protein transport"/>
    <property type="evidence" value="ECO:0007669"/>
    <property type="project" value="UniProtKB-KW"/>
</dbReference>
<keyword evidence="8" id="KW-0811">Translocation</keyword>
<comment type="subcellular location">
    <subcellularLocation>
        <location evidence="1">Cell membrane</location>
        <topology evidence="1">Single-pass membrane protein</topology>
    </subcellularLocation>
</comment>
<feature type="compositionally biased region" description="Basic and acidic residues" evidence="10">
    <location>
        <begin position="116"/>
        <end position="129"/>
    </location>
</feature>
<dbReference type="Pfam" id="PF02699">
    <property type="entry name" value="YajC"/>
    <property type="match status" value="1"/>
</dbReference>
<dbReference type="GO" id="GO:0005886">
    <property type="term" value="C:plasma membrane"/>
    <property type="evidence" value="ECO:0007669"/>
    <property type="project" value="UniProtKB-SubCell"/>
</dbReference>
<evidence type="ECO:0000256" key="8">
    <source>
        <dbReference type="ARBA" id="ARBA00023010"/>
    </source>
</evidence>
<proteinExistence type="inferred from homology"/>
<keyword evidence="5 11" id="KW-0812">Transmembrane</keyword>
<dbReference type="EMBL" id="JACIFP010000001">
    <property type="protein sequence ID" value="MBB4136515.1"/>
    <property type="molecule type" value="Genomic_DNA"/>
</dbReference>
<comment type="similarity">
    <text evidence="2">Belongs to the YajC family.</text>
</comment>
<evidence type="ECO:0000256" key="5">
    <source>
        <dbReference type="ARBA" id="ARBA00022692"/>
    </source>
</evidence>
<evidence type="ECO:0000256" key="10">
    <source>
        <dbReference type="SAM" id="MobiDB-lite"/>
    </source>
</evidence>
<dbReference type="AlphaFoldDB" id="A0A840EUB2"/>
<evidence type="ECO:0000256" key="2">
    <source>
        <dbReference type="ARBA" id="ARBA00006742"/>
    </source>
</evidence>
<evidence type="ECO:0000256" key="7">
    <source>
        <dbReference type="ARBA" id="ARBA00022989"/>
    </source>
</evidence>
<evidence type="ECO:0000256" key="3">
    <source>
        <dbReference type="ARBA" id="ARBA00022448"/>
    </source>
</evidence>
<dbReference type="PANTHER" id="PTHR33909:SF1">
    <property type="entry name" value="SEC TRANSLOCON ACCESSORY COMPLEX SUBUNIT YAJC"/>
    <property type="match status" value="1"/>
</dbReference>
<dbReference type="RefSeq" id="WP_183371493.1">
    <property type="nucleotide sequence ID" value="NZ_BAABHL010000082.1"/>
</dbReference>
<evidence type="ECO:0000256" key="11">
    <source>
        <dbReference type="SAM" id="Phobius"/>
    </source>
</evidence>
<feature type="compositionally biased region" description="Acidic residues" evidence="10">
    <location>
        <begin position="130"/>
        <end position="139"/>
    </location>
</feature>
<keyword evidence="6" id="KW-0653">Protein transport</keyword>
<dbReference type="InterPro" id="IPR003849">
    <property type="entry name" value="Preprotein_translocase_YajC"/>
</dbReference>
<name>A0A840EUB2_9ACTN</name>
<feature type="compositionally biased region" description="Acidic residues" evidence="10">
    <location>
        <begin position="90"/>
        <end position="99"/>
    </location>
</feature>
<evidence type="ECO:0000313" key="12">
    <source>
        <dbReference type="EMBL" id="MBB4136515.1"/>
    </source>
</evidence>
<dbReference type="PANTHER" id="PTHR33909">
    <property type="entry name" value="SEC TRANSLOCON ACCESSORY COMPLEX SUBUNIT YAJC"/>
    <property type="match status" value="1"/>
</dbReference>
<keyword evidence="13" id="KW-1185">Reference proteome</keyword>
<accession>A0A840EUB2</accession>
<evidence type="ECO:0000256" key="6">
    <source>
        <dbReference type="ARBA" id="ARBA00022927"/>
    </source>
</evidence>
<organism evidence="12 13">
    <name type="scientific">Gordonia humi</name>
    <dbReference type="NCBI Taxonomy" id="686429"/>
    <lineage>
        <taxon>Bacteria</taxon>
        <taxon>Bacillati</taxon>
        <taxon>Actinomycetota</taxon>
        <taxon>Actinomycetes</taxon>
        <taxon>Mycobacteriales</taxon>
        <taxon>Gordoniaceae</taxon>
        <taxon>Gordonia</taxon>
    </lineage>
</organism>
<protein>
    <submittedName>
        <fullName evidence="12">Preprotein translocase subunit YajC</fullName>
    </submittedName>
</protein>
<dbReference type="Proteomes" id="UP000551501">
    <property type="component" value="Unassembled WGS sequence"/>
</dbReference>
<gene>
    <name evidence="12" type="ORF">BKA16_003067</name>
</gene>
<feature type="transmembrane region" description="Helical" evidence="11">
    <location>
        <begin position="6"/>
        <end position="22"/>
    </location>
</feature>
<dbReference type="SMART" id="SM01323">
    <property type="entry name" value="YajC"/>
    <property type="match status" value="1"/>
</dbReference>
<evidence type="ECO:0000256" key="1">
    <source>
        <dbReference type="ARBA" id="ARBA00004162"/>
    </source>
</evidence>
<keyword evidence="7 11" id="KW-1133">Transmembrane helix</keyword>
<keyword evidence="3" id="KW-0813">Transport</keyword>
<feature type="region of interest" description="Disordered" evidence="10">
    <location>
        <begin position="85"/>
        <end position="139"/>
    </location>
</feature>
<keyword evidence="4" id="KW-1003">Cell membrane</keyword>
<comment type="caution">
    <text evidence="12">The sequence shown here is derived from an EMBL/GenBank/DDBJ whole genome shotgun (WGS) entry which is preliminary data.</text>
</comment>
<evidence type="ECO:0000256" key="4">
    <source>
        <dbReference type="ARBA" id="ARBA00022475"/>
    </source>
</evidence>
<evidence type="ECO:0000256" key="9">
    <source>
        <dbReference type="ARBA" id="ARBA00023136"/>
    </source>
</evidence>
<dbReference type="NCBIfam" id="TIGR00739">
    <property type="entry name" value="yajC"/>
    <property type="match status" value="1"/>
</dbReference>
<evidence type="ECO:0000313" key="13">
    <source>
        <dbReference type="Proteomes" id="UP000551501"/>
    </source>
</evidence>
<sequence length="139" mass="14981">MSSSLIIPLMLAAMAVFMFVNIRNQKKRAAATADMQSSIVEGTRVQLHCGLFGIVADTSDSDVVHIEIAPGVVTEWNRLAIREAAPIASDEPENLDDTDFQVPDSLEGLDGASDGPDLRKAADPEPSKDESDDDKPEEK</sequence>